<feature type="region of interest" description="Disordered" evidence="1">
    <location>
        <begin position="575"/>
        <end position="609"/>
    </location>
</feature>
<feature type="region of interest" description="Disordered" evidence="1">
    <location>
        <begin position="22"/>
        <end position="192"/>
    </location>
</feature>
<dbReference type="OrthoDB" id="992776at2759"/>
<dbReference type="RefSeq" id="XP_016585854.1">
    <property type="nucleotide sequence ID" value="XM_016730819.1"/>
</dbReference>
<feature type="compositionally biased region" description="Acidic residues" evidence="1">
    <location>
        <begin position="352"/>
        <end position="361"/>
    </location>
</feature>
<feature type="region of interest" description="Disordered" evidence="1">
    <location>
        <begin position="324"/>
        <end position="403"/>
    </location>
</feature>
<dbReference type="PANTHER" id="PTHR46100:SF4">
    <property type="entry name" value="USPA DOMAIN-CONTAINING PROTEIN"/>
    <property type="match status" value="1"/>
</dbReference>
<evidence type="ECO:0000313" key="3">
    <source>
        <dbReference type="EMBL" id="KJR83178.1"/>
    </source>
</evidence>
<evidence type="ECO:0000256" key="1">
    <source>
        <dbReference type="SAM" id="MobiDB-lite"/>
    </source>
</evidence>
<protein>
    <submittedName>
        <fullName evidence="3">Universal stress protein family domain containing protein</fullName>
    </submittedName>
</protein>
<feature type="region of interest" description="Disordered" evidence="1">
    <location>
        <begin position="452"/>
        <end position="471"/>
    </location>
</feature>
<dbReference type="VEuPathDB" id="FungiDB:SPSK_04005"/>
<comment type="caution">
    <text evidence="3">The sequence shown here is derived from an EMBL/GenBank/DDBJ whole genome shotgun (WGS) entry which is preliminary data.</text>
</comment>
<accession>A0A0F2M0D8</accession>
<dbReference type="KEGG" id="ssck:SPSK_04005"/>
<reference evidence="3 4" key="2">
    <citation type="journal article" date="2015" name="Eukaryot. Cell">
        <title>Asexual propagation of a virulent clone complex in a human and feline outbreak of sporotrichosis.</title>
        <authorList>
            <person name="Teixeira Mde M."/>
            <person name="Rodrigues A.M."/>
            <person name="Tsui C.K."/>
            <person name="de Almeida L.G."/>
            <person name="Van Diepeningen A.D."/>
            <person name="van den Ende B.G."/>
            <person name="Fernandes G.F."/>
            <person name="Kano R."/>
            <person name="Hamelin R.C."/>
            <person name="Lopes-Bezerra L.M."/>
            <person name="Vasconcelos A.T."/>
            <person name="de Hoog S."/>
            <person name="de Camargo Z.P."/>
            <person name="Felipe M.S."/>
        </authorList>
    </citation>
    <scope>NUCLEOTIDE SEQUENCE [LARGE SCALE GENOMIC DNA]</scope>
    <source>
        <strain evidence="3 4">1099-18</strain>
    </source>
</reference>
<name>A0A0F2M0D8_SPOSC</name>
<reference evidence="3 4" key="1">
    <citation type="journal article" date="2014" name="BMC Genomics">
        <title>Comparative genomics of the major fungal agents of human and animal Sporotrichosis: Sporothrix schenckii and Sporothrix brasiliensis.</title>
        <authorList>
            <person name="Teixeira M.M."/>
            <person name="de Almeida L.G."/>
            <person name="Kubitschek-Barreira P."/>
            <person name="Alves F.L."/>
            <person name="Kioshima E.S."/>
            <person name="Abadio A.K."/>
            <person name="Fernandes L."/>
            <person name="Derengowski L.S."/>
            <person name="Ferreira K.S."/>
            <person name="Souza R.C."/>
            <person name="Ruiz J.C."/>
            <person name="de Andrade N.C."/>
            <person name="Paes H.C."/>
            <person name="Nicola A.M."/>
            <person name="Albuquerque P."/>
            <person name="Gerber A.L."/>
            <person name="Martins V.P."/>
            <person name="Peconick L.D."/>
            <person name="Neto A.V."/>
            <person name="Chaucanez C.B."/>
            <person name="Silva P.A."/>
            <person name="Cunha O.L."/>
            <person name="de Oliveira F.F."/>
            <person name="dos Santos T.C."/>
            <person name="Barros A.L."/>
            <person name="Soares M.A."/>
            <person name="de Oliveira L.M."/>
            <person name="Marini M.M."/>
            <person name="Villalobos-Duno H."/>
            <person name="Cunha M.M."/>
            <person name="de Hoog S."/>
            <person name="da Silveira J.F."/>
            <person name="Henrissat B."/>
            <person name="Nino-Vega G.A."/>
            <person name="Cisalpino P.S."/>
            <person name="Mora-Montes H.M."/>
            <person name="Almeida S.R."/>
            <person name="Stajich J.E."/>
            <person name="Lopes-Bezerra L.M."/>
            <person name="Vasconcelos A.T."/>
            <person name="Felipe M.S."/>
        </authorList>
    </citation>
    <scope>NUCLEOTIDE SEQUENCE [LARGE SCALE GENOMIC DNA]</scope>
    <source>
        <strain evidence="3 4">1099-18</strain>
    </source>
</reference>
<dbReference type="Gene3D" id="3.40.50.620">
    <property type="entry name" value="HUPs"/>
    <property type="match status" value="1"/>
</dbReference>
<feature type="compositionally biased region" description="Polar residues" evidence="1">
    <location>
        <begin position="129"/>
        <end position="144"/>
    </location>
</feature>
<dbReference type="GeneID" id="27666096"/>
<feature type="region of interest" description="Disordered" evidence="1">
    <location>
        <begin position="204"/>
        <end position="287"/>
    </location>
</feature>
<feature type="compositionally biased region" description="Polar residues" evidence="1">
    <location>
        <begin position="593"/>
        <end position="604"/>
    </location>
</feature>
<feature type="compositionally biased region" description="Low complexity" evidence="1">
    <location>
        <begin position="74"/>
        <end position="89"/>
    </location>
</feature>
<dbReference type="InterPro" id="IPR006015">
    <property type="entry name" value="Universal_stress_UspA"/>
</dbReference>
<dbReference type="Proteomes" id="UP000033710">
    <property type="component" value="Unassembled WGS sequence"/>
</dbReference>
<dbReference type="SUPFAM" id="SSF52402">
    <property type="entry name" value="Adenine nucleotide alpha hydrolases-like"/>
    <property type="match status" value="1"/>
</dbReference>
<dbReference type="InterPro" id="IPR006016">
    <property type="entry name" value="UspA"/>
</dbReference>
<dbReference type="EMBL" id="AXCR01000010">
    <property type="protein sequence ID" value="KJR83178.1"/>
    <property type="molecule type" value="Genomic_DNA"/>
</dbReference>
<dbReference type="InterPro" id="IPR014729">
    <property type="entry name" value="Rossmann-like_a/b/a_fold"/>
</dbReference>
<feature type="domain" description="UspA" evidence="2">
    <location>
        <begin position="536"/>
        <end position="601"/>
    </location>
</feature>
<feature type="compositionally biased region" description="Low complexity" evidence="1">
    <location>
        <begin position="33"/>
        <end position="44"/>
    </location>
</feature>
<dbReference type="AlphaFoldDB" id="A0A0F2M0D8"/>
<dbReference type="CDD" id="cd23659">
    <property type="entry name" value="USP_At3g01520-like"/>
    <property type="match status" value="1"/>
</dbReference>
<organism evidence="3 4">
    <name type="scientific">Sporothrix schenckii 1099-18</name>
    <dbReference type="NCBI Taxonomy" id="1397361"/>
    <lineage>
        <taxon>Eukaryota</taxon>
        <taxon>Fungi</taxon>
        <taxon>Dikarya</taxon>
        <taxon>Ascomycota</taxon>
        <taxon>Pezizomycotina</taxon>
        <taxon>Sordariomycetes</taxon>
        <taxon>Sordariomycetidae</taxon>
        <taxon>Ophiostomatales</taxon>
        <taxon>Ophiostomataceae</taxon>
        <taxon>Sporothrix</taxon>
    </lineage>
</organism>
<sequence>MAHKPMSMEAVMDEERLEVLALLGSRSDRSRRSSSIASAGRSTSPYSNNPRSPMRSPMQSILDYDDLEAPPETSNASAAGASNASRQSSPRPAVQQIRSMLDIDPVRPPPVPIRSMLDVDSPPMPTIQPVFSAQSSPTEPNQLPASHHRHNSSGSGGGGVHHPRSMSDAAGQPVGFGPRAHQGRSDRPDPTANYQFADIITNRESPILTKRSGMSSSHAAGPGSKRGTSMAEVMRGTDVSNLKLPGHSLPLHGRSAAGGARSKGPSHKSQSPHNRLGVRTKSPHTGINTRALSPAGAAFLADSQGYDMQNAYRRLSDFNIRRAGGGSLSELPMRGSSTNGSGRLAKDYMSPDGEELLEDSSEDNHSSSSDEEGERGRKTARSFTDEKSPPPSESPVDSRKSGRQSLSLLAAAEEELVSHTLLTPLLSGIHVASTQPYRSLLEPEIVVTNSSGDKVKTKSGVHPANSFDASRSESRTRWDSDNEAEYTDIKSAQKLTLSMTPIMSTPATQRSIRIIYRGDFAKVQKEAGDDEHRRVRKYVVATDLSDESTHALEWAIGTVLRDGDTLVAIYCVDEETGIPGGTDSQDEPKTTREQAQAVSATTATGRLPETHSLSALATATASSAALSVAAPPASARPSLILRNTDSSALGTGASASPAPQRSRAEEERHRAVQDITDRIARLLRKTRLQVRVIVEVLHCKTPRHLLTEVIDLVDPTLVILGSRGRSALKGVILGSFSNYLVTKSSVPVMVARKRLRKQSKYKRTAFNQVNNLSNPTARSLANAKID</sequence>
<evidence type="ECO:0000259" key="2">
    <source>
        <dbReference type="Pfam" id="PF00582"/>
    </source>
</evidence>
<dbReference type="PANTHER" id="PTHR46100">
    <property type="entry name" value="IMP2'P"/>
    <property type="match status" value="1"/>
</dbReference>
<evidence type="ECO:0000313" key="4">
    <source>
        <dbReference type="Proteomes" id="UP000033710"/>
    </source>
</evidence>
<proteinExistence type="predicted"/>
<gene>
    <name evidence="3" type="ORF">SPSK_04005</name>
</gene>
<dbReference type="Pfam" id="PF00582">
    <property type="entry name" value="Usp"/>
    <property type="match status" value="2"/>
</dbReference>
<feature type="compositionally biased region" description="Low complexity" evidence="1">
    <location>
        <begin position="253"/>
        <end position="262"/>
    </location>
</feature>
<dbReference type="PRINTS" id="PR01438">
    <property type="entry name" value="UNVRSLSTRESS"/>
</dbReference>
<feature type="domain" description="UspA" evidence="2">
    <location>
        <begin position="654"/>
        <end position="752"/>
    </location>
</feature>
<feature type="region of interest" description="Disordered" evidence="1">
    <location>
        <begin position="646"/>
        <end position="670"/>
    </location>
</feature>